<keyword evidence="6" id="KW-0723">Serine/threonine-protein kinase</keyword>
<dbReference type="GO" id="GO:0005524">
    <property type="term" value="F:ATP binding"/>
    <property type="evidence" value="ECO:0007669"/>
    <property type="project" value="UniProtKB-KW"/>
</dbReference>
<evidence type="ECO:0000256" key="3">
    <source>
        <dbReference type="ARBA" id="ARBA00012513"/>
    </source>
</evidence>
<comment type="subunit">
    <text evidence="22">Interacts with CLK1 C-terminus. Associates with the U5 snRNP and NCOR1 deacetylase complexes. Identified in the spliceosome C complex.</text>
</comment>
<feature type="compositionally biased region" description="Basic and acidic residues" evidence="25">
    <location>
        <begin position="118"/>
        <end position="150"/>
    </location>
</feature>
<feature type="compositionally biased region" description="Basic and acidic residues" evidence="25">
    <location>
        <begin position="306"/>
        <end position="319"/>
    </location>
</feature>
<evidence type="ECO:0000256" key="15">
    <source>
        <dbReference type="ARBA" id="ARBA00022843"/>
    </source>
</evidence>
<feature type="compositionally biased region" description="Basic and acidic residues" evidence="25">
    <location>
        <begin position="397"/>
        <end position="423"/>
    </location>
</feature>
<evidence type="ECO:0000256" key="7">
    <source>
        <dbReference type="ARBA" id="ARBA00022553"/>
    </source>
</evidence>
<feature type="compositionally biased region" description="Basic and acidic residues" evidence="25">
    <location>
        <begin position="78"/>
        <end position="88"/>
    </location>
</feature>
<dbReference type="SMART" id="SM00220">
    <property type="entry name" value="S_TKc"/>
    <property type="match status" value="1"/>
</dbReference>
<keyword evidence="13" id="KW-0995">Kinetochore</keyword>
<evidence type="ECO:0000256" key="19">
    <source>
        <dbReference type="ARBA" id="ARBA00023596"/>
    </source>
</evidence>
<dbReference type="InterPro" id="IPR044092">
    <property type="entry name" value="STKc_PRP4"/>
</dbReference>
<dbReference type="InterPro" id="IPR008271">
    <property type="entry name" value="Ser/Thr_kinase_AS"/>
</dbReference>
<keyword evidence="12" id="KW-0418">Kinase</keyword>
<evidence type="ECO:0000256" key="16">
    <source>
        <dbReference type="ARBA" id="ARBA00022990"/>
    </source>
</evidence>
<keyword evidence="4" id="KW-0158">Chromosome</keyword>
<dbReference type="AlphaFoldDB" id="A0AA39IIW3"/>
<keyword evidence="15" id="KW-0832">Ubl conjugation</keyword>
<evidence type="ECO:0000313" key="27">
    <source>
        <dbReference type="EMBL" id="KAK0425166.1"/>
    </source>
</evidence>
<sequence>MIPRCGTMDVELEEKERKREERKRKASEHSLTDASESEKKKRKRKKEKKEKKAKKEKKKRSHKESVCTTDDDSLTALENKKREIEKELNGASAEHSSKREREDSSHNRHRHHSSSKRRSAERVDRKDSPSQRRSPDRHSSSRYRSSPDRRDRKHSPDRRRKDSPERRDRDRRRSPERRRRPSLPRYNRKRSPDRYGGSCSRRRSPERRDRRRESPRRDDRGRHGDPRKGYSREDDKRRRESRNERDKVEKSPEPKVVWEDEEEDEETKIAALRKRMQEIGGKTNGVKAENGDDDPKADSKATPSKEGPKDAETSSKDDGNTSDSSTSSEESELLDQAKKLLEKASGAQPNSDSEDLSSPGTPRSGGATPADFFDSLREKMSHIHGNRKAAEDVLNQLKKDEEDRTRQKEEENRKKKEEETSKLLDVKKKTAPSFDMFCDDEDLPPDALEKPSTLMSQQATNTSLKDNWDDHEGYYRVRVGEVLDRRYRVFGFTGAGVFGSVVRAHDSLNGDARVAVKIIRNNEIMRKTGMKELELLRKLNEADAADRYHCLRLHREFEHHNHLCLVFEELSINLRELLKKYGNNVGLHMKAVKSYTQQLLLALKLLKRCNILHADIKPDNILVTESKMTLKLCDFGSGSYAHEAEIAPYLVSRFYRAPEIMLGIPYGYGIDMWSVAVTLYEVYTGKIMFAGKSNNQMLKFIMDLKGRFNNKLVRKAQFKDQHFDHNCNFLYHEVDKVTQRDKITTLTTIKITRNLHSELIGDQDLDREGHKKVEHFRKLLEDMTAVDPNKRISCSDALKHPFLTEK</sequence>
<proteinExistence type="inferred from homology"/>
<feature type="compositionally biased region" description="Basic residues" evidence="25">
    <location>
        <begin position="40"/>
        <end position="62"/>
    </location>
</feature>
<dbReference type="GO" id="GO:0004674">
    <property type="term" value="F:protein serine/threonine kinase activity"/>
    <property type="evidence" value="ECO:0007669"/>
    <property type="project" value="UniProtKB-KW"/>
</dbReference>
<evidence type="ECO:0000256" key="12">
    <source>
        <dbReference type="ARBA" id="ARBA00022777"/>
    </source>
</evidence>
<evidence type="ECO:0000256" key="9">
    <source>
        <dbReference type="ARBA" id="ARBA00022679"/>
    </source>
</evidence>
<keyword evidence="5" id="KW-1017">Isopeptide bond</keyword>
<evidence type="ECO:0000256" key="4">
    <source>
        <dbReference type="ARBA" id="ARBA00022454"/>
    </source>
</evidence>
<evidence type="ECO:0000256" key="5">
    <source>
        <dbReference type="ARBA" id="ARBA00022499"/>
    </source>
</evidence>
<dbReference type="PANTHER" id="PTHR24058:SF103">
    <property type="entry name" value="SERINE_THREONINE-PROTEIN KINASE PRP4 HOMOLOG"/>
    <property type="match status" value="1"/>
</dbReference>
<evidence type="ECO:0000256" key="21">
    <source>
        <dbReference type="ARBA" id="ARBA00031858"/>
    </source>
</evidence>
<evidence type="ECO:0000256" key="14">
    <source>
        <dbReference type="ARBA" id="ARBA00022840"/>
    </source>
</evidence>
<keyword evidence="17" id="KW-0508">mRNA splicing</keyword>
<evidence type="ECO:0000259" key="26">
    <source>
        <dbReference type="PROSITE" id="PS50011"/>
    </source>
</evidence>
<feature type="compositionally biased region" description="Basic and acidic residues" evidence="25">
    <location>
        <begin position="27"/>
        <end position="39"/>
    </location>
</feature>
<gene>
    <name evidence="27" type="ORF">QR680_009067</name>
</gene>
<evidence type="ECO:0000256" key="8">
    <source>
        <dbReference type="ARBA" id="ARBA00022664"/>
    </source>
</evidence>
<feature type="compositionally biased region" description="Basic and acidic residues" evidence="25">
    <location>
        <begin position="95"/>
        <end position="106"/>
    </location>
</feature>
<keyword evidence="28" id="KW-1185">Reference proteome</keyword>
<evidence type="ECO:0000256" key="2">
    <source>
        <dbReference type="ARBA" id="ARBA00004629"/>
    </source>
</evidence>
<evidence type="ECO:0000313" key="28">
    <source>
        <dbReference type="Proteomes" id="UP001175271"/>
    </source>
</evidence>
<evidence type="ECO:0000256" key="23">
    <source>
        <dbReference type="ARBA" id="ARBA00048659"/>
    </source>
</evidence>
<dbReference type="GO" id="GO:0000776">
    <property type="term" value="C:kinetochore"/>
    <property type="evidence" value="ECO:0007669"/>
    <property type="project" value="UniProtKB-KW"/>
</dbReference>
<keyword evidence="8" id="KW-0507">mRNA processing</keyword>
<protein>
    <recommendedName>
        <fullName evidence="20">Serine/threonine-protein kinase PRP4 homolog</fullName>
        <ecNumber evidence="3">2.7.11.1</ecNumber>
    </recommendedName>
    <alternativeName>
        <fullName evidence="21">PRP4 pre-mRNA-processing factor 4 homolog</fullName>
    </alternativeName>
</protein>
<feature type="region of interest" description="Disordered" evidence="25">
    <location>
        <begin position="1"/>
        <end position="423"/>
    </location>
</feature>
<dbReference type="SUPFAM" id="SSF56112">
    <property type="entry name" value="Protein kinase-like (PK-like)"/>
    <property type="match status" value="1"/>
</dbReference>
<evidence type="ECO:0000256" key="11">
    <source>
        <dbReference type="ARBA" id="ARBA00022741"/>
    </source>
</evidence>
<dbReference type="Gene3D" id="1.10.510.10">
    <property type="entry name" value="Transferase(Phosphotransferase) domain 1"/>
    <property type="match status" value="1"/>
</dbReference>
<evidence type="ECO:0000256" key="1">
    <source>
        <dbReference type="ARBA" id="ARBA00004123"/>
    </source>
</evidence>
<evidence type="ECO:0000256" key="22">
    <source>
        <dbReference type="ARBA" id="ARBA00046964"/>
    </source>
</evidence>
<dbReference type="GO" id="GO:0045292">
    <property type="term" value="P:mRNA cis splicing, via spliceosome"/>
    <property type="evidence" value="ECO:0007669"/>
    <property type="project" value="InterPro"/>
</dbReference>
<evidence type="ECO:0000256" key="18">
    <source>
        <dbReference type="ARBA" id="ARBA00023242"/>
    </source>
</evidence>
<comment type="catalytic activity">
    <reaction evidence="23">
        <text>L-threonyl-[protein] + ATP = O-phospho-L-threonyl-[protein] + ADP + H(+)</text>
        <dbReference type="Rhea" id="RHEA:46608"/>
        <dbReference type="Rhea" id="RHEA-COMP:11060"/>
        <dbReference type="Rhea" id="RHEA-COMP:11605"/>
        <dbReference type="ChEBI" id="CHEBI:15378"/>
        <dbReference type="ChEBI" id="CHEBI:30013"/>
        <dbReference type="ChEBI" id="CHEBI:30616"/>
        <dbReference type="ChEBI" id="CHEBI:61977"/>
        <dbReference type="ChEBI" id="CHEBI:456216"/>
        <dbReference type="EC" id="2.7.11.1"/>
    </reaction>
    <physiologicalReaction direction="left-to-right" evidence="23">
        <dbReference type="Rhea" id="RHEA:46609"/>
    </physiologicalReaction>
</comment>
<feature type="compositionally biased region" description="Basic and acidic residues" evidence="25">
    <location>
        <begin position="289"/>
        <end position="299"/>
    </location>
</feature>
<dbReference type="Gene3D" id="3.30.200.20">
    <property type="entry name" value="Phosphorylase Kinase, domain 1"/>
    <property type="match status" value="1"/>
</dbReference>
<keyword evidence="16" id="KW-0007">Acetylation</keyword>
<evidence type="ECO:0000256" key="13">
    <source>
        <dbReference type="ARBA" id="ARBA00022838"/>
    </source>
</evidence>
<dbReference type="Pfam" id="PF00069">
    <property type="entry name" value="Pkinase"/>
    <property type="match status" value="1"/>
</dbReference>
<feature type="compositionally biased region" description="Basic and acidic residues" evidence="25">
    <location>
        <begin position="206"/>
        <end position="258"/>
    </location>
</feature>
<dbReference type="CDD" id="cd14135">
    <property type="entry name" value="STKc_PRP4"/>
    <property type="match status" value="1"/>
</dbReference>
<comment type="catalytic activity">
    <reaction evidence="24">
        <text>L-seryl-[protein] + ATP = O-phospho-L-seryl-[protein] + ADP + H(+)</text>
        <dbReference type="Rhea" id="RHEA:17989"/>
        <dbReference type="Rhea" id="RHEA-COMP:9863"/>
        <dbReference type="Rhea" id="RHEA-COMP:11604"/>
        <dbReference type="ChEBI" id="CHEBI:15378"/>
        <dbReference type="ChEBI" id="CHEBI:29999"/>
        <dbReference type="ChEBI" id="CHEBI:30616"/>
        <dbReference type="ChEBI" id="CHEBI:83421"/>
        <dbReference type="ChEBI" id="CHEBI:456216"/>
        <dbReference type="EC" id="2.7.11.1"/>
    </reaction>
    <physiologicalReaction direction="left-to-right" evidence="24">
        <dbReference type="Rhea" id="RHEA:17990"/>
    </physiologicalReaction>
</comment>
<dbReference type="FunFam" id="3.30.200.20:FF:000123">
    <property type="entry name" value="serine/threonine-protein kinase PRP4 homolog"/>
    <property type="match status" value="1"/>
</dbReference>
<feature type="compositionally biased region" description="Basic residues" evidence="25">
    <location>
        <begin position="107"/>
        <end position="117"/>
    </location>
</feature>
<comment type="caution">
    <text evidence="27">The sequence shown here is derived from an EMBL/GenBank/DDBJ whole genome shotgun (WGS) entry which is preliminary data.</text>
</comment>
<evidence type="ECO:0000256" key="10">
    <source>
        <dbReference type="ARBA" id="ARBA00022728"/>
    </source>
</evidence>
<feature type="compositionally biased region" description="Basic and acidic residues" evidence="25">
    <location>
        <begin position="159"/>
        <end position="173"/>
    </location>
</feature>
<name>A0AA39IIW3_9BILA</name>
<evidence type="ECO:0000256" key="17">
    <source>
        <dbReference type="ARBA" id="ARBA00023187"/>
    </source>
</evidence>
<evidence type="ECO:0000256" key="25">
    <source>
        <dbReference type="SAM" id="MobiDB-lite"/>
    </source>
</evidence>
<dbReference type="PROSITE" id="PS50011">
    <property type="entry name" value="PROTEIN_KINASE_DOM"/>
    <property type="match status" value="1"/>
</dbReference>
<keyword evidence="11" id="KW-0547">Nucleotide-binding</keyword>
<dbReference type="PANTHER" id="PTHR24058">
    <property type="entry name" value="DUAL SPECIFICITY PROTEIN KINASE"/>
    <property type="match status" value="1"/>
</dbReference>
<keyword evidence="7" id="KW-0597">Phosphoprotein</keyword>
<accession>A0AA39IIW3</accession>
<dbReference type="EMBL" id="JAUCMV010000001">
    <property type="protein sequence ID" value="KAK0425166.1"/>
    <property type="molecule type" value="Genomic_DNA"/>
</dbReference>
<evidence type="ECO:0000256" key="6">
    <source>
        <dbReference type="ARBA" id="ARBA00022527"/>
    </source>
</evidence>
<dbReference type="InterPro" id="IPR000719">
    <property type="entry name" value="Prot_kinase_dom"/>
</dbReference>
<keyword evidence="9" id="KW-0808">Transferase</keyword>
<evidence type="ECO:0000256" key="20">
    <source>
        <dbReference type="ARBA" id="ARBA00023637"/>
    </source>
</evidence>
<keyword evidence="18" id="KW-0539">Nucleus</keyword>
<dbReference type="FunFam" id="1.10.510.10:FF:000078">
    <property type="entry name" value="Serine/threonine-protein kinase PRP4 homolog"/>
    <property type="match status" value="1"/>
</dbReference>
<organism evidence="27 28">
    <name type="scientific">Steinernema hermaphroditum</name>
    <dbReference type="NCBI Taxonomy" id="289476"/>
    <lineage>
        <taxon>Eukaryota</taxon>
        <taxon>Metazoa</taxon>
        <taxon>Ecdysozoa</taxon>
        <taxon>Nematoda</taxon>
        <taxon>Chromadorea</taxon>
        <taxon>Rhabditida</taxon>
        <taxon>Tylenchina</taxon>
        <taxon>Panagrolaimomorpha</taxon>
        <taxon>Strongyloidoidea</taxon>
        <taxon>Steinernematidae</taxon>
        <taxon>Steinernema</taxon>
    </lineage>
</organism>
<dbReference type="GO" id="GO:0005681">
    <property type="term" value="C:spliceosomal complex"/>
    <property type="evidence" value="ECO:0007669"/>
    <property type="project" value="UniProtKB-KW"/>
</dbReference>
<keyword evidence="14" id="KW-0067">ATP-binding</keyword>
<dbReference type="PROSITE" id="PS00108">
    <property type="entry name" value="PROTEIN_KINASE_ST"/>
    <property type="match status" value="1"/>
</dbReference>
<comment type="similarity">
    <text evidence="19">Belongs to the protein kinase superfamily. CMGC Ser/Thr protein kinase family.</text>
</comment>
<feature type="compositionally biased region" description="Polar residues" evidence="25">
    <location>
        <begin position="347"/>
        <end position="361"/>
    </location>
</feature>
<dbReference type="InterPro" id="IPR050494">
    <property type="entry name" value="Ser_Thr_dual-spec_kinase"/>
</dbReference>
<dbReference type="InterPro" id="IPR011009">
    <property type="entry name" value="Kinase-like_dom_sf"/>
</dbReference>
<dbReference type="EC" id="2.7.11.1" evidence="3"/>
<evidence type="ECO:0000256" key="24">
    <source>
        <dbReference type="ARBA" id="ARBA00048977"/>
    </source>
</evidence>
<dbReference type="Proteomes" id="UP001175271">
    <property type="component" value="Unassembled WGS sequence"/>
</dbReference>
<comment type="subcellular location">
    <subcellularLocation>
        <location evidence="2">Chromosome</location>
        <location evidence="2">Centromere</location>
        <location evidence="2">Kinetochore</location>
    </subcellularLocation>
    <subcellularLocation>
        <location evidence="1">Nucleus</location>
    </subcellularLocation>
</comment>
<feature type="domain" description="Protein kinase" evidence="26">
    <location>
        <begin position="487"/>
        <end position="803"/>
    </location>
</feature>
<reference evidence="27" key="1">
    <citation type="submission" date="2023-06" db="EMBL/GenBank/DDBJ databases">
        <title>Genomic analysis of the entomopathogenic nematode Steinernema hermaphroditum.</title>
        <authorList>
            <person name="Schwarz E.M."/>
            <person name="Heppert J.K."/>
            <person name="Baniya A."/>
            <person name="Schwartz H.T."/>
            <person name="Tan C.-H."/>
            <person name="Antoshechkin I."/>
            <person name="Sternberg P.W."/>
            <person name="Goodrich-Blair H."/>
            <person name="Dillman A.R."/>
        </authorList>
    </citation>
    <scope>NUCLEOTIDE SEQUENCE</scope>
    <source>
        <strain evidence="27">PS9179</strain>
        <tissue evidence="27">Whole animal</tissue>
    </source>
</reference>
<feature type="compositionally biased region" description="Basic residues" evidence="25">
    <location>
        <begin position="174"/>
        <end position="191"/>
    </location>
</feature>
<keyword evidence="10" id="KW-0747">Spliceosome</keyword>